<comment type="caution">
    <text evidence="7">The sequence shown here is derived from an EMBL/GenBank/DDBJ whole genome shotgun (WGS) entry which is preliminary data.</text>
</comment>
<comment type="similarity">
    <text evidence="2">Belongs to the 4-toluene sulfonate uptake permease (TSUP) (TC 2.A.102) family.</text>
</comment>
<keyword evidence="8" id="KW-1185">Reference proteome</keyword>
<feature type="transmembrane region" description="Helical" evidence="6">
    <location>
        <begin position="269"/>
        <end position="290"/>
    </location>
</feature>
<accession>A0A835GWS3</accession>
<dbReference type="GO" id="GO:0031464">
    <property type="term" value="C:Cul4A-RING E3 ubiquitin ligase complex"/>
    <property type="evidence" value="ECO:0007669"/>
    <property type="project" value="TreeGrafter"/>
</dbReference>
<keyword evidence="4 6" id="KW-1133">Transmembrane helix</keyword>
<dbReference type="AlphaFoldDB" id="A0A835GWS3"/>
<feature type="transmembrane region" description="Helical" evidence="6">
    <location>
        <begin position="450"/>
        <end position="475"/>
    </location>
</feature>
<evidence type="ECO:0000256" key="5">
    <source>
        <dbReference type="ARBA" id="ARBA00023136"/>
    </source>
</evidence>
<gene>
    <name evidence="7" type="ORF">IFM89_008736</name>
</gene>
<dbReference type="GO" id="GO:0016567">
    <property type="term" value="P:protein ubiquitination"/>
    <property type="evidence" value="ECO:0007669"/>
    <property type="project" value="TreeGrafter"/>
</dbReference>
<feature type="transmembrane region" description="Helical" evidence="6">
    <location>
        <begin position="420"/>
        <end position="438"/>
    </location>
</feature>
<evidence type="ECO:0008006" key="9">
    <source>
        <dbReference type="Google" id="ProtNLM"/>
    </source>
</evidence>
<feature type="transmembrane region" description="Helical" evidence="6">
    <location>
        <begin position="352"/>
        <end position="383"/>
    </location>
</feature>
<evidence type="ECO:0000313" key="8">
    <source>
        <dbReference type="Proteomes" id="UP000631114"/>
    </source>
</evidence>
<dbReference type="Pfam" id="PF01925">
    <property type="entry name" value="TauE"/>
    <property type="match status" value="2"/>
</dbReference>
<dbReference type="OrthoDB" id="434519at2759"/>
<dbReference type="PANTHER" id="PTHR14255:SF3">
    <property type="entry name" value="SULFITE EXPORTER TAUE_SAFE FAMILY PROTEIN 5-RELATED"/>
    <property type="match status" value="1"/>
</dbReference>
<sequence>MGYLKTQLKDELRPPDLWLVAMKGANKGHNFLIWVFCLIIIFNNFNYCHGKELQSTSYQQHLNLFINQASKWRKTRIDSQNYQQEHLTFHTILSGLMCVVAAAISSAGGIGGGGLFIPILNIVGGLSLKAASSFSAFMVTGGSVASVIYNLFIKNLNYGGNSLIDYDIVLLSEPCMLLGVSIGVICNAVSPEWLITILFTVYLGFSTYKTCKAGVVCWNAESDKMKKNESEHCENELVRDEGNGGEGDDMEDLLGGRREINLRFPWKKLGNLVVIWLSFFVLLVLCGGKSGQSVIQIKPYGIGYWITLSLQIPFSIAYTLWILYQRESKEDQLSEEEEGHLQTRSTGPSSKLIFPVVALLTGMFGGFFGIGGGMLITPIFLQIGLPPEVTASTCSAMVFFSASMSAAQYLLSGMTRLKDAIIFAVGCFMASLTGLMIMQRVILKYGRSSAMVFLVCTVMALSTVLISSFGALDVWRDYRSGKYMGFRLPC</sequence>
<dbReference type="InterPro" id="IPR002781">
    <property type="entry name" value="TM_pro_TauE-like"/>
</dbReference>
<evidence type="ECO:0000256" key="6">
    <source>
        <dbReference type="SAM" id="Phobius"/>
    </source>
</evidence>
<feature type="transmembrane region" description="Helical" evidence="6">
    <location>
        <begin position="302"/>
        <end position="324"/>
    </location>
</feature>
<feature type="transmembrane region" description="Helical" evidence="6">
    <location>
        <begin position="389"/>
        <end position="411"/>
    </location>
</feature>
<keyword evidence="3 6" id="KW-0812">Transmembrane</keyword>
<keyword evidence="5 6" id="KW-0472">Membrane</keyword>
<dbReference type="GO" id="GO:0016020">
    <property type="term" value="C:membrane"/>
    <property type="evidence" value="ECO:0007669"/>
    <property type="project" value="UniProtKB-SubCell"/>
</dbReference>
<evidence type="ECO:0000313" key="7">
    <source>
        <dbReference type="EMBL" id="KAF9588319.1"/>
    </source>
</evidence>
<name>A0A835GWS3_9MAGN</name>
<dbReference type="EMBL" id="JADFTS010000009">
    <property type="protein sequence ID" value="KAF9588319.1"/>
    <property type="molecule type" value="Genomic_DNA"/>
</dbReference>
<comment type="subcellular location">
    <subcellularLocation>
        <location evidence="1">Membrane</location>
        <topology evidence="1">Multi-pass membrane protein</topology>
    </subcellularLocation>
</comment>
<evidence type="ECO:0000256" key="4">
    <source>
        <dbReference type="ARBA" id="ARBA00022989"/>
    </source>
</evidence>
<evidence type="ECO:0000256" key="3">
    <source>
        <dbReference type="ARBA" id="ARBA00022692"/>
    </source>
</evidence>
<dbReference type="Proteomes" id="UP000631114">
    <property type="component" value="Unassembled WGS sequence"/>
</dbReference>
<proteinExistence type="inferred from homology"/>
<dbReference type="SUPFAM" id="SSF103473">
    <property type="entry name" value="MFS general substrate transporter"/>
    <property type="match status" value="1"/>
</dbReference>
<protein>
    <recommendedName>
        <fullName evidence="9">Sulfite exporter TauE/SafE family protein</fullName>
    </recommendedName>
</protein>
<dbReference type="InterPro" id="IPR036259">
    <property type="entry name" value="MFS_trans_sf"/>
</dbReference>
<feature type="transmembrane region" description="Helical" evidence="6">
    <location>
        <begin position="92"/>
        <end position="119"/>
    </location>
</feature>
<organism evidence="7 8">
    <name type="scientific">Coptis chinensis</name>
    <dbReference type="NCBI Taxonomy" id="261450"/>
    <lineage>
        <taxon>Eukaryota</taxon>
        <taxon>Viridiplantae</taxon>
        <taxon>Streptophyta</taxon>
        <taxon>Embryophyta</taxon>
        <taxon>Tracheophyta</taxon>
        <taxon>Spermatophyta</taxon>
        <taxon>Magnoliopsida</taxon>
        <taxon>Ranunculales</taxon>
        <taxon>Ranunculaceae</taxon>
        <taxon>Coptidoideae</taxon>
        <taxon>Coptis</taxon>
    </lineage>
</organism>
<reference evidence="7 8" key="1">
    <citation type="submission" date="2020-10" db="EMBL/GenBank/DDBJ databases">
        <title>The Coptis chinensis genome and diversification of protoberbering-type alkaloids.</title>
        <authorList>
            <person name="Wang B."/>
            <person name="Shu S."/>
            <person name="Song C."/>
            <person name="Liu Y."/>
        </authorList>
    </citation>
    <scope>NUCLEOTIDE SEQUENCE [LARGE SCALE GENOMIC DNA]</scope>
    <source>
        <strain evidence="7">HL-2020</strain>
        <tissue evidence="7">Leaf</tissue>
    </source>
</reference>
<evidence type="ECO:0000256" key="1">
    <source>
        <dbReference type="ARBA" id="ARBA00004141"/>
    </source>
</evidence>
<feature type="transmembrane region" description="Helical" evidence="6">
    <location>
        <begin position="31"/>
        <end position="48"/>
    </location>
</feature>
<feature type="transmembrane region" description="Helical" evidence="6">
    <location>
        <begin position="131"/>
        <end position="152"/>
    </location>
</feature>
<evidence type="ECO:0000256" key="2">
    <source>
        <dbReference type="ARBA" id="ARBA00009142"/>
    </source>
</evidence>
<dbReference type="PANTHER" id="PTHR14255">
    <property type="entry name" value="CEREBLON"/>
    <property type="match status" value="1"/>
</dbReference>